<gene>
    <name evidence="2" type="ORF">SAMEA4412678_00014</name>
</gene>
<name>A0A8B4GLM0_EIKCO</name>
<dbReference type="EMBL" id="LT906482">
    <property type="protein sequence ID" value="SNW05827.1"/>
    <property type="molecule type" value="Genomic_DNA"/>
</dbReference>
<dbReference type="GeneID" id="60768925"/>
<protein>
    <recommendedName>
        <fullName evidence="4">Methionine/alanine importer small subunit</fullName>
    </recommendedName>
</protein>
<proteinExistence type="predicted"/>
<organism evidence="2 3">
    <name type="scientific">Eikenella corrodens</name>
    <dbReference type="NCBI Taxonomy" id="539"/>
    <lineage>
        <taxon>Bacteria</taxon>
        <taxon>Pseudomonadati</taxon>
        <taxon>Pseudomonadota</taxon>
        <taxon>Betaproteobacteria</taxon>
        <taxon>Neisseriales</taxon>
        <taxon>Neisseriaceae</taxon>
        <taxon>Eikenella</taxon>
    </lineage>
</organism>
<dbReference type="AlphaFoldDB" id="A0A8B4GLM0"/>
<feature type="transmembrane region" description="Helical" evidence="1">
    <location>
        <begin position="6"/>
        <end position="27"/>
    </location>
</feature>
<dbReference type="Pfam" id="PF16951">
    <property type="entry name" value="MaAIMP_sms"/>
    <property type="match status" value="1"/>
</dbReference>
<evidence type="ECO:0000256" key="1">
    <source>
        <dbReference type="SAM" id="Phobius"/>
    </source>
</evidence>
<accession>A0A8B4GLM0</accession>
<sequence length="36" mass="3854">MSTIAIVMMVVALVVIWGGLIVSIMRLPEDHGSGQE</sequence>
<dbReference type="Proteomes" id="UP000215465">
    <property type="component" value="Chromosome 1"/>
</dbReference>
<dbReference type="KEGG" id="ecor:SAMEA4412678_0014"/>
<reference evidence="2 3" key="1">
    <citation type="submission" date="2017-06" db="EMBL/GenBank/DDBJ databases">
        <authorList>
            <consortium name="Pathogen Informatics"/>
        </authorList>
    </citation>
    <scope>NUCLEOTIDE SEQUENCE [LARGE SCALE GENOMIC DNA]</scope>
    <source>
        <strain evidence="2 3">NCTC10596</strain>
    </source>
</reference>
<keyword evidence="1" id="KW-0812">Transmembrane</keyword>
<keyword evidence="1" id="KW-1133">Transmembrane helix</keyword>
<dbReference type="RefSeq" id="WP_035580098.1">
    <property type="nucleotide sequence ID" value="NZ_CAJPRZ010000012.1"/>
</dbReference>
<dbReference type="InterPro" id="IPR031596">
    <property type="entry name" value="MaAIMP_sms"/>
</dbReference>
<dbReference type="NCBIfam" id="NF033493">
    <property type="entry name" value="MetS_like_NSS"/>
    <property type="match status" value="1"/>
</dbReference>
<evidence type="ECO:0000313" key="3">
    <source>
        <dbReference type="Proteomes" id="UP000215465"/>
    </source>
</evidence>
<keyword evidence="1" id="KW-0472">Membrane</keyword>
<evidence type="ECO:0008006" key="4">
    <source>
        <dbReference type="Google" id="ProtNLM"/>
    </source>
</evidence>
<evidence type="ECO:0000313" key="2">
    <source>
        <dbReference type="EMBL" id="SNW05827.1"/>
    </source>
</evidence>